<evidence type="ECO:0000313" key="8">
    <source>
        <dbReference type="Proteomes" id="UP000029839"/>
    </source>
</evidence>
<keyword evidence="1" id="KW-0805">Transcription regulation</keyword>
<dbReference type="RefSeq" id="WP_081978601.1">
    <property type="nucleotide sequence ID" value="NZ_AXCY01000019.1"/>
</dbReference>
<dbReference type="GO" id="GO:0000976">
    <property type="term" value="F:transcription cis-regulatory region binding"/>
    <property type="evidence" value="ECO:0007669"/>
    <property type="project" value="TreeGrafter"/>
</dbReference>
<evidence type="ECO:0000256" key="5">
    <source>
        <dbReference type="SAM" id="MobiDB-lite"/>
    </source>
</evidence>
<feature type="compositionally biased region" description="Low complexity" evidence="5">
    <location>
        <begin position="1"/>
        <end position="25"/>
    </location>
</feature>
<comment type="caution">
    <text evidence="7">The sequence shown here is derived from an EMBL/GenBank/DDBJ whole genome shotgun (WGS) entry which is preliminary data.</text>
</comment>
<keyword evidence="8" id="KW-1185">Reference proteome</keyword>
<feature type="DNA-binding region" description="H-T-H motif" evidence="4">
    <location>
        <begin position="86"/>
        <end position="105"/>
    </location>
</feature>
<proteinExistence type="predicted"/>
<feature type="domain" description="HTH tetR-type" evidence="6">
    <location>
        <begin position="63"/>
        <end position="123"/>
    </location>
</feature>
<dbReference type="AlphaFoldDB" id="A0A0A0BUZ5"/>
<dbReference type="Pfam" id="PF13305">
    <property type="entry name" value="TetR_C_33"/>
    <property type="match status" value="1"/>
</dbReference>
<dbReference type="InterPro" id="IPR036271">
    <property type="entry name" value="Tet_transcr_reg_TetR-rel_C_sf"/>
</dbReference>
<dbReference type="Proteomes" id="UP000029839">
    <property type="component" value="Unassembled WGS sequence"/>
</dbReference>
<feature type="region of interest" description="Disordered" evidence="5">
    <location>
        <begin position="1"/>
        <end position="63"/>
    </location>
</feature>
<dbReference type="Pfam" id="PF00440">
    <property type="entry name" value="TetR_N"/>
    <property type="match status" value="1"/>
</dbReference>
<dbReference type="Gene3D" id="1.10.357.10">
    <property type="entry name" value="Tetracycline Repressor, domain 2"/>
    <property type="match status" value="1"/>
</dbReference>
<sequence length="290" mass="29082">MDRSPGPAAAGSAPGASAPGGSAPGTPAPGTPAPGTPAPGTPAPAAPTPAASAPRTARERARAELTAEIKERALAQLAEGGGAALSLRAVAREMGMASSALFRYFPNRDALLTALIVDTYDRLGVAAESAAAAVEGEPVGERWAAICHGVRDWALAHPHEYALIFGSPIPGYVAPQDTVGPASRVPVLLTGLLAELLATGAHDPAAAPPLPDDVVAAVAPVVGMLPPGAPPDLMVRGLIAWTYLFGAVSFEVFGHRHGVVADAAAFFDHEVRRIATLLGITGPGAHGSGT</sequence>
<dbReference type="PANTHER" id="PTHR30055">
    <property type="entry name" value="HTH-TYPE TRANSCRIPTIONAL REGULATOR RUTR"/>
    <property type="match status" value="1"/>
</dbReference>
<dbReference type="SUPFAM" id="SSF48498">
    <property type="entry name" value="Tetracyclin repressor-like, C-terminal domain"/>
    <property type="match status" value="1"/>
</dbReference>
<dbReference type="OrthoDB" id="3210322at2"/>
<organism evidence="7 8">
    <name type="scientific">Cellulomonas carbonis T26</name>
    <dbReference type="NCBI Taxonomy" id="947969"/>
    <lineage>
        <taxon>Bacteria</taxon>
        <taxon>Bacillati</taxon>
        <taxon>Actinomycetota</taxon>
        <taxon>Actinomycetes</taxon>
        <taxon>Micrococcales</taxon>
        <taxon>Cellulomonadaceae</taxon>
        <taxon>Cellulomonas</taxon>
    </lineage>
</organism>
<reference evidence="7 8" key="1">
    <citation type="submission" date="2013-08" db="EMBL/GenBank/DDBJ databases">
        <title>Genome sequencing of Cellulomonas carbonis T26.</title>
        <authorList>
            <person name="Chen F."/>
            <person name="Li Y."/>
            <person name="Wang G."/>
        </authorList>
    </citation>
    <scope>NUCLEOTIDE SEQUENCE [LARGE SCALE GENOMIC DNA]</scope>
    <source>
        <strain evidence="7 8">T26</strain>
    </source>
</reference>
<dbReference type="InterPro" id="IPR001647">
    <property type="entry name" value="HTH_TetR"/>
</dbReference>
<reference evidence="7 8" key="2">
    <citation type="journal article" date="2015" name="Stand. Genomic Sci.">
        <title>Draft genome sequence of Cellulomonas carbonis T26(T) and comparative analysis of six Cellulomonas genomes.</title>
        <authorList>
            <person name="Zhuang W."/>
            <person name="Zhang S."/>
            <person name="Xia X."/>
            <person name="Wang G."/>
        </authorList>
    </citation>
    <scope>NUCLEOTIDE SEQUENCE [LARGE SCALE GENOMIC DNA]</scope>
    <source>
        <strain evidence="7 8">T26</strain>
    </source>
</reference>
<dbReference type="PROSITE" id="PS50977">
    <property type="entry name" value="HTH_TETR_2"/>
    <property type="match status" value="1"/>
</dbReference>
<dbReference type="EMBL" id="AXCY01000019">
    <property type="protein sequence ID" value="KGM11532.1"/>
    <property type="molecule type" value="Genomic_DNA"/>
</dbReference>
<feature type="compositionally biased region" description="Pro residues" evidence="5">
    <location>
        <begin position="26"/>
        <end position="47"/>
    </location>
</feature>
<accession>A0A0A0BUZ5</accession>
<dbReference type="InterPro" id="IPR025996">
    <property type="entry name" value="MT1864/Rv1816-like_C"/>
</dbReference>
<evidence type="ECO:0000256" key="3">
    <source>
        <dbReference type="ARBA" id="ARBA00023163"/>
    </source>
</evidence>
<evidence type="ECO:0000259" key="6">
    <source>
        <dbReference type="PROSITE" id="PS50977"/>
    </source>
</evidence>
<dbReference type="InterPro" id="IPR050109">
    <property type="entry name" value="HTH-type_TetR-like_transc_reg"/>
</dbReference>
<gene>
    <name evidence="7" type="ORF">N868_17230</name>
</gene>
<evidence type="ECO:0000256" key="1">
    <source>
        <dbReference type="ARBA" id="ARBA00023015"/>
    </source>
</evidence>
<protein>
    <submittedName>
        <fullName evidence="7">TetR family transcriptional regulator</fullName>
    </submittedName>
</protein>
<dbReference type="InterPro" id="IPR009057">
    <property type="entry name" value="Homeodomain-like_sf"/>
</dbReference>
<evidence type="ECO:0000256" key="4">
    <source>
        <dbReference type="PROSITE-ProRule" id="PRU00335"/>
    </source>
</evidence>
<keyword evidence="2 4" id="KW-0238">DNA-binding</keyword>
<dbReference type="GO" id="GO:0003700">
    <property type="term" value="F:DNA-binding transcription factor activity"/>
    <property type="evidence" value="ECO:0007669"/>
    <property type="project" value="TreeGrafter"/>
</dbReference>
<dbReference type="SUPFAM" id="SSF46689">
    <property type="entry name" value="Homeodomain-like"/>
    <property type="match status" value="1"/>
</dbReference>
<name>A0A0A0BUZ5_9CELL</name>
<keyword evidence="3" id="KW-0804">Transcription</keyword>
<evidence type="ECO:0000313" key="7">
    <source>
        <dbReference type="EMBL" id="KGM11532.1"/>
    </source>
</evidence>
<dbReference type="PANTHER" id="PTHR30055:SF243">
    <property type="entry name" value="HTH-TYPE TRANSCRIPTIONAL REGULATOR RV1816"/>
    <property type="match status" value="1"/>
</dbReference>
<evidence type="ECO:0000256" key="2">
    <source>
        <dbReference type="ARBA" id="ARBA00023125"/>
    </source>
</evidence>